<gene>
    <name evidence="2" type="primary">bmp15-2</name>
    <name evidence="2" type="ORF">DAT39_004912</name>
</gene>
<organism evidence="2 3">
    <name type="scientific">Clarias magur</name>
    <name type="common">Asian catfish</name>
    <name type="synonym">Macropteronotus magur</name>
    <dbReference type="NCBI Taxonomy" id="1594786"/>
    <lineage>
        <taxon>Eukaryota</taxon>
        <taxon>Metazoa</taxon>
        <taxon>Chordata</taxon>
        <taxon>Craniata</taxon>
        <taxon>Vertebrata</taxon>
        <taxon>Euteleostomi</taxon>
        <taxon>Actinopterygii</taxon>
        <taxon>Neopterygii</taxon>
        <taxon>Teleostei</taxon>
        <taxon>Ostariophysi</taxon>
        <taxon>Siluriformes</taxon>
        <taxon>Clariidae</taxon>
        <taxon>Clarias</taxon>
    </lineage>
</organism>
<protein>
    <submittedName>
        <fullName evidence="2">Bone morphogenetic protein 15-like</fullName>
    </submittedName>
</protein>
<feature type="non-terminal residue" evidence="2">
    <location>
        <position position="87"/>
    </location>
</feature>
<keyword evidence="3" id="KW-1185">Reference proteome</keyword>
<accession>A0A8J4UEZ6</accession>
<proteinExistence type="predicted"/>
<dbReference type="AlphaFoldDB" id="A0A8J4UEZ6"/>
<dbReference type="OrthoDB" id="6427922at2759"/>
<sequence>MAFPPSHLGVLATEQSRRKSHPKQRNPNSNPFYKKQAEDQSLQFMWSLYRKAASSDGRPKQRKLFGSNTVRLIRASGTGKHFYSSAN</sequence>
<reference evidence="2" key="1">
    <citation type="submission" date="2020-07" db="EMBL/GenBank/DDBJ databases">
        <title>Clarias magur genome sequencing, assembly and annotation.</title>
        <authorList>
            <person name="Kushwaha B."/>
            <person name="Kumar R."/>
            <person name="Das P."/>
            <person name="Joshi C.G."/>
            <person name="Kumar D."/>
            <person name="Nagpure N.S."/>
            <person name="Pandey M."/>
            <person name="Agarwal S."/>
            <person name="Srivastava S."/>
            <person name="Singh M."/>
            <person name="Sahoo L."/>
            <person name="Jayasankar P."/>
            <person name="Meher P.K."/>
            <person name="Koringa P.G."/>
            <person name="Iquebal M.A."/>
            <person name="Das S.P."/>
            <person name="Bit A."/>
            <person name="Patnaik S."/>
            <person name="Patel N."/>
            <person name="Shah T.M."/>
            <person name="Hinsu A."/>
            <person name="Jena J.K."/>
        </authorList>
    </citation>
    <scope>NUCLEOTIDE SEQUENCE</scope>
    <source>
        <strain evidence="2">CIFAMagur01</strain>
        <tissue evidence="2">Testis</tissue>
    </source>
</reference>
<evidence type="ECO:0000313" key="2">
    <source>
        <dbReference type="EMBL" id="KAF5905406.1"/>
    </source>
</evidence>
<name>A0A8J4UEZ6_CLAMG</name>
<dbReference type="Proteomes" id="UP000727407">
    <property type="component" value="Unassembled WGS sequence"/>
</dbReference>
<feature type="region of interest" description="Disordered" evidence="1">
    <location>
        <begin position="1"/>
        <end position="34"/>
    </location>
</feature>
<evidence type="ECO:0000256" key="1">
    <source>
        <dbReference type="SAM" id="MobiDB-lite"/>
    </source>
</evidence>
<comment type="caution">
    <text evidence="2">The sequence shown here is derived from an EMBL/GenBank/DDBJ whole genome shotgun (WGS) entry which is preliminary data.</text>
</comment>
<dbReference type="EMBL" id="QNUK01000045">
    <property type="protein sequence ID" value="KAF5905406.1"/>
    <property type="molecule type" value="Genomic_DNA"/>
</dbReference>
<evidence type="ECO:0000313" key="3">
    <source>
        <dbReference type="Proteomes" id="UP000727407"/>
    </source>
</evidence>